<dbReference type="GO" id="GO:0004144">
    <property type="term" value="F:diacylglycerol O-acyltransferase activity"/>
    <property type="evidence" value="ECO:0007669"/>
    <property type="project" value="UniProtKB-EC"/>
</dbReference>
<evidence type="ECO:0000256" key="7">
    <source>
        <dbReference type="ARBA" id="ARBA00022798"/>
    </source>
</evidence>
<keyword evidence="9 14" id="KW-0012">Acyltransferase</keyword>
<evidence type="ECO:0000313" key="14">
    <source>
        <dbReference type="EMBL" id="PQM47937.1"/>
    </source>
</evidence>
<evidence type="ECO:0000256" key="1">
    <source>
        <dbReference type="ARBA" id="ARBA00004771"/>
    </source>
</evidence>
<evidence type="ECO:0000256" key="6">
    <source>
        <dbReference type="ARBA" id="ARBA00022679"/>
    </source>
</evidence>
<dbReference type="GO" id="GO:0071731">
    <property type="term" value="P:response to nitric oxide"/>
    <property type="evidence" value="ECO:0007669"/>
    <property type="project" value="TreeGrafter"/>
</dbReference>
<comment type="pathway">
    <text evidence="2">Lipid metabolism.</text>
</comment>
<evidence type="ECO:0000256" key="10">
    <source>
        <dbReference type="ARBA" id="ARBA00048109"/>
    </source>
</evidence>
<dbReference type="PANTHER" id="PTHR31650">
    <property type="entry name" value="O-ACYLTRANSFERASE (WSD1-LIKE) FAMILY PROTEIN"/>
    <property type="match status" value="1"/>
</dbReference>
<comment type="caution">
    <text evidence="13">The sequence shown here is derived from an EMBL/GenBank/DDBJ whole genome shotgun (WGS) entry which is preliminary data.</text>
</comment>
<reference evidence="13 15" key="1">
    <citation type="submission" date="2016-10" db="EMBL/GenBank/DDBJ databases">
        <title>Genome sequence of Mycobacterium talmonii.</title>
        <authorList>
            <person name="Greninger A.L."/>
            <person name="Elliott B."/>
            <person name="Vasireddy S."/>
            <person name="Vasireddy R."/>
        </authorList>
    </citation>
    <scope>NUCLEOTIDE SEQUENCE [LARGE SCALE GENOMIC DNA]</scope>
    <source>
        <strain evidence="13">MO-5499</strain>
        <strain evidence="15">NE-TNMC-100812</strain>
    </source>
</reference>
<dbReference type="UniPathway" id="UPA00282"/>
<dbReference type="GO" id="GO:0005886">
    <property type="term" value="C:plasma membrane"/>
    <property type="evidence" value="ECO:0007669"/>
    <property type="project" value="TreeGrafter"/>
</dbReference>
<proteinExistence type="inferred from homology"/>
<dbReference type="InterPro" id="IPR009721">
    <property type="entry name" value="O-acyltransferase_WSD1_C"/>
</dbReference>
<reference evidence="14" key="3">
    <citation type="submission" date="2018-01" db="EMBL/GenBank/DDBJ databases">
        <authorList>
            <person name="Gaut B.S."/>
            <person name="Morton B.R."/>
            <person name="Clegg M.T."/>
            <person name="Duvall M.R."/>
        </authorList>
    </citation>
    <scope>NUCLEOTIDE SEQUENCE</scope>
    <source>
        <strain evidence="14">ATCC BAA-2683</strain>
    </source>
</reference>
<feature type="domain" description="O-acyltransferase WSD1-like N-terminal" evidence="11">
    <location>
        <begin position="2"/>
        <end position="166"/>
    </location>
</feature>
<dbReference type="Proteomes" id="UP000179734">
    <property type="component" value="Unassembled WGS sequence"/>
</dbReference>
<organism evidence="13 15">
    <name type="scientific">Mycobacterium talmoniae</name>
    <dbReference type="NCBI Taxonomy" id="1858794"/>
    <lineage>
        <taxon>Bacteria</taxon>
        <taxon>Bacillati</taxon>
        <taxon>Actinomycetota</taxon>
        <taxon>Actinomycetes</taxon>
        <taxon>Mycobacteriales</taxon>
        <taxon>Mycobacteriaceae</taxon>
        <taxon>Mycobacterium</taxon>
    </lineage>
</organism>
<dbReference type="Proteomes" id="UP000238296">
    <property type="component" value="Unassembled WGS sequence"/>
</dbReference>
<evidence type="ECO:0000313" key="13">
    <source>
        <dbReference type="EMBL" id="OHV06879.1"/>
    </source>
</evidence>
<evidence type="ECO:0000256" key="3">
    <source>
        <dbReference type="ARBA" id="ARBA00009587"/>
    </source>
</evidence>
<comment type="catalytic activity">
    <reaction evidence="10">
        <text>an acyl-CoA + a 1,2-diacyl-sn-glycerol = a triacyl-sn-glycerol + CoA</text>
        <dbReference type="Rhea" id="RHEA:10868"/>
        <dbReference type="ChEBI" id="CHEBI:17815"/>
        <dbReference type="ChEBI" id="CHEBI:57287"/>
        <dbReference type="ChEBI" id="CHEBI:58342"/>
        <dbReference type="ChEBI" id="CHEBI:64615"/>
        <dbReference type="EC" id="2.3.1.20"/>
    </reaction>
</comment>
<name>A0A1S1NQG0_9MYCO</name>
<dbReference type="EMBL" id="MLQM01000001">
    <property type="protein sequence ID" value="OHV06879.1"/>
    <property type="molecule type" value="Genomic_DNA"/>
</dbReference>
<dbReference type="EC" id="2.3.1.20" evidence="4"/>
<dbReference type="EMBL" id="PPEA01000254">
    <property type="protein sequence ID" value="PQM47937.1"/>
    <property type="molecule type" value="Genomic_DNA"/>
</dbReference>
<gene>
    <name evidence="13" type="ORF">BKN37_00035</name>
    <name evidence="14" type="ORF">C1Y40_01760</name>
</gene>
<keyword evidence="6 14" id="KW-0808">Transferase</keyword>
<evidence type="ECO:0000256" key="2">
    <source>
        <dbReference type="ARBA" id="ARBA00005189"/>
    </source>
</evidence>
<dbReference type="GO" id="GO:0019432">
    <property type="term" value="P:triglyceride biosynthetic process"/>
    <property type="evidence" value="ECO:0007669"/>
    <property type="project" value="UniProtKB-UniPathway"/>
</dbReference>
<reference evidence="14 16" key="2">
    <citation type="journal article" date="2017" name="Int. J. Syst. Evol. Microbiol.">
        <title>Mycobacterium talmoniae sp. nov., a slowly growing mycobacterium isolated from human respiratory samples.</title>
        <authorList>
            <person name="Davidson R.M."/>
            <person name="DeGroote M.A."/>
            <person name="Marola J.L."/>
            <person name="Buss S."/>
            <person name="Jones V."/>
            <person name="McNeil M.R."/>
            <person name="Freifeld A.G."/>
            <person name="Elaine Epperson L."/>
            <person name="Hasan N.A."/>
            <person name="Jackson M."/>
            <person name="Iwen P.C."/>
            <person name="Salfinger M."/>
            <person name="Strong M."/>
        </authorList>
    </citation>
    <scope>NUCLEOTIDE SEQUENCE [LARGE SCALE GENOMIC DNA]</scope>
    <source>
        <strain evidence="14 16">ATCC BAA-2683</strain>
    </source>
</reference>
<evidence type="ECO:0000256" key="5">
    <source>
        <dbReference type="ARBA" id="ARBA00022516"/>
    </source>
</evidence>
<keyword evidence="15" id="KW-1185">Reference proteome</keyword>
<dbReference type="GO" id="GO:0051701">
    <property type="term" value="P:biological process involved in interaction with host"/>
    <property type="evidence" value="ECO:0007669"/>
    <property type="project" value="TreeGrafter"/>
</dbReference>
<evidence type="ECO:0000313" key="15">
    <source>
        <dbReference type="Proteomes" id="UP000179734"/>
    </source>
</evidence>
<evidence type="ECO:0000259" key="12">
    <source>
        <dbReference type="Pfam" id="PF06974"/>
    </source>
</evidence>
<evidence type="ECO:0000256" key="4">
    <source>
        <dbReference type="ARBA" id="ARBA00013244"/>
    </source>
</evidence>
<accession>A0A1S1NQG0</accession>
<dbReference type="GO" id="GO:0006071">
    <property type="term" value="P:glycerol metabolic process"/>
    <property type="evidence" value="ECO:0007669"/>
    <property type="project" value="UniProtKB-KW"/>
</dbReference>
<dbReference type="InterPro" id="IPR045034">
    <property type="entry name" value="O-acyltransferase_WSD1-like"/>
</dbReference>
<keyword evidence="8" id="KW-0443">Lipid metabolism</keyword>
<dbReference type="InterPro" id="IPR004255">
    <property type="entry name" value="O-acyltransferase_WSD1_N"/>
</dbReference>
<evidence type="ECO:0000313" key="16">
    <source>
        <dbReference type="Proteomes" id="UP000238296"/>
    </source>
</evidence>
<comment type="similarity">
    <text evidence="3">Belongs to the long-chain O-acyltransferase family.</text>
</comment>
<evidence type="ECO:0000259" key="11">
    <source>
        <dbReference type="Pfam" id="PF03007"/>
    </source>
</evidence>
<dbReference type="GO" id="GO:0001666">
    <property type="term" value="P:response to hypoxia"/>
    <property type="evidence" value="ECO:0007669"/>
    <property type="project" value="TreeGrafter"/>
</dbReference>
<dbReference type="AlphaFoldDB" id="A0A1S1NQG0"/>
<dbReference type="PANTHER" id="PTHR31650:SF1">
    <property type="entry name" value="WAX ESTER SYNTHASE_DIACYLGLYCEROL ACYLTRANSFERASE 4-RELATED"/>
    <property type="match status" value="1"/>
</dbReference>
<keyword evidence="5" id="KW-0444">Lipid biosynthesis</keyword>
<sequence length="366" mass="39402">MVHGLEDGRVGLITKMHHAAVDGIAGTEVVTVLLDHSSEPTRQPVSADPVEPGTVPSEWRMFMRGLAGVPLQPMRVLRSLPRGLRHLDDAPMMRTIPGVRSLAGLGRTLFPPRRDGGLLERPQVRAPRIVTNGRISPHRRVAFGSLSLDAVKAIKNALGLTVNDVVVAVCSGGLRTWLKDRGELPDESLVALVPVSVRTPEEQGTFGNRISMMCTQIATDEPDPRARALDVHENLRSAKERHQALPATLMQDANNFLPPALFARAARATSALLTQPRIEPPANLLISNVPGSPTPLYCAGARQVATYPASAIFDGVALNITVLSYQHNIDVGIVVDRDQVDDPWELLDAIQGALDELARATGVAGQ</sequence>
<dbReference type="Pfam" id="PF03007">
    <property type="entry name" value="WS_DGAT_cat"/>
    <property type="match status" value="1"/>
</dbReference>
<dbReference type="Pfam" id="PF06974">
    <property type="entry name" value="WS_DGAT_C"/>
    <property type="match status" value="1"/>
</dbReference>
<keyword evidence="7" id="KW-0319">Glycerol metabolism</keyword>
<feature type="domain" description="O-acyltransferase WSD1 C-terminal" evidence="12">
    <location>
        <begin position="207"/>
        <end position="357"/>
    </location>
</feature>
<comment type="pathway">
    <text evidence="1">Glycerolipid metabolism; triacylglycerol biosynthesis.</text>
</comment>
<evidence type="ECO:0000256" key="9">
    <source>
        <dbReference type="ARBA" id="ARBA00023315"/>
    </source>
</evidence>
<protein>
    <recommendedName>
        <fullName evidence="4">diacylglycerol O-acyltransferase</fullName>
        <ecNumber evidence="4">2.3.1.20</ecNumber>
    </recommendedName>
</protein>
<evidence type="ECO:0000256" key="8">
    <source>
        <dbReference type="ARBA" id="ARBA00023098"/>
    </source>
</evidence>